<keyword evidence="4" id="KW-0973">c-di-GMP</keyword>
<dbReference type="EMBL" id="UAVL01000002">
    <property type="protein sequence ID" value="SQA62217.1"/>
    <property type="molecule type" value="Genomic_DNA"/>
</dbReference>
<keyword evidence="8 10" id="KW-0472">Membrane</keyword>
<feature type="transmembrane region" description="Helical" evidence="10">
    <location>
        <begin position="243"/>
        <end position="265"/>
    </location>
</feature>
<dbReference type="InterPro" id="IPR001633">
    <property type="entry name" value="EAL_dom"/>
</dbReference>
<dbReference type="PANTHER" id="PTHR33121">
    <property type="entry name" value="CYCLIC DI-GMP PHOSPHODIESTERASE PDEF"/>
    <property type="match status" value="1"/>
</dbReference>
<keyword evidence="6" id="KW-0378">Hydrolase</keyword>
<evidence type="ECO:0000256" key="8">
    <source>
        <dbReference type="ARBA" id="ARBA00023136"/>
    </source>
</evidence>
<evidence type="ECO:0000256" key="6">
    <source>
        <dbReference type="ARBA" id="ARBA00022801"/>
    </source>
</evidence>
<keyword evidence="5 10" id="KW-0812">Transmembrane</keyword>
<accession>A0AB38FVM6</accession>
<dbReference type="InterPro" id="IPR024744">
    <property type="entry name" value="CSS-motif_dom"/>
</dbReference>
<gene>
    <name evidence="13" type="primary">yjcC_1</name>
    <name evidence="12" type="ORF">C7387_4246</name>
    <name evidence="13" type="ORF">NCTC11967_01186</name>
</gene>
<reference evidence="13 14" key="1">
    <citation type="submission" date="2018-06" db="EMBL/GenBank/DDBJ databases">
        <authorList>
            <consortium name="Pathogen Informatics"/>
            <person name="Doyle S."/>
        </authorList>
    </citation>
    <scope>NUCLEOTIDE SEQUENCE [LARGE SCALE GENOMIC DNA]</scope>
    <source>
        <strain evidence="13 14">NCTC11967</strain>
    </source>
</reference>
<organism evidence="13 14">
    <name type="scientific">Yokenella regensburgei</name>
    <dbReference type="NCBI Taxonomy" id="158877"/>
    <lineage>
        <taxon>Bacteria</taxon>
        <taxon>Pseudomonadati</taxon>
        <taxon>Pseudomonadota</taxon>
        <taxon>Gammaproteobacteria</taxon>
        <taxon>Enterobacterales</taxon>
        <taxon>Enterobacteriaceae</taxon>
        <taxon>Yokenella</taxon>
    </lineage>
</organism>
<comment type="catalytic activity">
    <reaction evidence="9">
        <text>3',3'-c-di-GMP + H2O = 5'-phosphoguanylyl(3'-&gt;5')guanosine + H(+)</text>
        <dbReference type="Rhea" id="RHEA:24902"/>
        <dbReference type="ChEBI" id="CHEBI:15377"/>
        <dbReference type="ChEBI" id="CHEBI:15378"/>
        <dbReference type="ChEBI" id="CHEBI:58754"/>
        <dbReference type="ChEBI" id="CHEBI:58805"/>
        <dbReference type="EC" id="3.1.4.52"/>
    </reaction>
</comment>
<dbReference type="GO" id="GO:0071111">
    <property type="term" value="F:cyclic-guanylate-specific phosphodiesterase activity"/>
    <property type="evidence" value="ECO:0007669"/>
    <property type="project" value="UniProtKB-EC"/>
</dbReference>
<dbReference type="Proteomes" id="UP000251313">
    <property type="component" value="Unassembled WGS sequence"/>
</dbReference>
<dbReference type="GeneID" id="66906209"/>
<dbReference type="CDD" id="cd01948">
    <property type="entry name" value="EAL"/>
    <property type="match status" value="1"/>
</dbReference>
<protein>
    <recommendedName>
        <fullName evidence="2">cyclic-guanylate-specific phosphodiesterase</fullName>
        <ecNumber evidence="2">3.1.4.52</ecNumber>
    </recommendedName>
</protein>
<dbReference type="PROSITE" id="PS50883">
    <property type="entry name" value="EAL"/>
    <property type="match status" value="1"/>
</dbReference>
<comment type="caution">
    <text evidence="13">The sequence shown here is derived from an EMBL/GenBank/DDBJ whole genome shotgun (WGS) entry which is preliminary data.</text>
</comment>
<evidence type="ECO:0000256" key="9">
    <source>
        <dbReference type="ARBA" id="ARBA00034290"/>
    </source>
</evidence>
<dbReference type="EC" id="3.1.4.52" evidence="2"/>
<dbReference type="InterPro" id="IPR035919">
    <property type="entry name" value="EAL_sf"/>
</dbReference>
<dbReference type="InterPro" id="IPR050706">
    <property type="entry name" value="Cyclic-di-GMP_PDE-like"/>
</dbReference>
<proteinExistence type="predicted"/>
<dbReference type="SUPFAM" id="SSF141868">
    <property type="entry name" value="EAL domain-like"/>
    <property type="match status" value="1"/>
</dbReference>
<comment type="subcellular location">
    <subcellularLocation>
        <location evidence="1">Cell membrane</location>
        <topology evidence="1">Multi-pass membrane protein</topology>
    </subcellularLocation>
</comment>
<feature type="transmembrane region" description="Helical" evidence="10">
    <location>
        <begin position="6"/>
        <end position="29"/>
    </location>
</feature>
<keyword evidence="15" id="KW-1185">Reference proteome</keyword>
<dbReference type="GO" id="GO:0005886">
    <property type="term" value="C:plasma membrane"/>
    <property type="evidence" value="ECO:0007669"/>
    <property type="project" value="UniProtKB-SubCell"/>
</dbReference>
<dbReference type="PANTHER" id="PTHR33121:SF81">
    <property type="entry name" value="CYCLIC DI-GMP PHOSPHODIESTERASE PDEB-RELATED"/>
    <property type="match status" value="1"/>
</dbReference>
<evidence type="ECO:0000256" key="3">
    <source>
        <dbReference type="ARBA" id="ARBA00022475"/>
    </source>
</evidence>
<dbReference type="AlphaFoldDB" id="A0AB38FVM6"/>
<dbReference type="Pfam" id="PF12792">
    <property type="entry name" value="CSS-motif"/>
    <property type="match status" value="1"/>
</dbReference>
<evidence type="ECO:0000313" key="15">
    <source>
        <dbReference type="Proteomes" id="UP000267341"/>
    </source>
</evidence>
<dbReference type="Proteomes" id="UP000267341">
    <property type="component" value="Unassembled WGS sequence"/>
</dbReference>
<evidence type="ECO:0000313" key="13">
    <source>
        <dbReference type="EMBL" id="SQA62217.1"/>
    </source>
</evidence>
<dbReference type="Pfam" id="PF00563">
    <property type="entry name" value="EAL"/>
    <property type="match status" value="1"/>
</dbReference>
<name>A0AB38FVM6_9ENTR</name>
<feature type="domain" description="EAL" evidence="11">
    <location>
        <begin position="268"/>
        <end position="516"/>
    </location>
</feature>
<reference evidence="12 15" key="2">
    <citation type="submission" date="2018-10" db="EMBL/GenBank/DDBJ databases">
        <title>Genomic Encyclopedia of Type Strains, Phase IV (KMG-IV): sequencing the most valuable type-strain genomes for metagenomic binning, comparative biology and taxonomic classification.</title>
        <authorList>
            <person name="Goeker M."/>
        </authorList>
    </citation>
    <scope>NUCLEOTIDE SEQUENCE [LARGE SCALE GENOMIC DNA]</scope>
    <source>
        <strain evidence="12 15">DSM 5079</strain>
    </source>
</reference>
<keyword evidence="7 10" id="KW-1133">Transmembrane helix</keyword>
<evidence type="ECO:0000256" key="10">
    <source>
        <dbReference type="SAM" id="Phobius"/>
    </source>
</evidence>
<evidence type="ECO:0000313" key="12">
    <source>
        <dbReference type="EMBL" id="RKR53109.1"/>
    </source>
</evidence>
<evidence type="ECO:0000256" key="5">
    <source>
        <dbReference type="ARBA" id="ARBA00022692"/>
    </source>
</evidence>
<dbReference type="RefSeq" id="WP_038254356.1">
    <property type="nucleotide sequence ID" value="NZ_CABKQJ010000016.1"/>
</dbReference>
<evidence type="ECO:0000256" key="7">
    <source>
        <dbReference type="ARBA" id="ARBA00022989"/>
    </source>
</evidence>
<evidence type="ECO:0000256" key="2">
    <source>
        <dbReference type="ARBA" id="ARBA00012282"/>
    </source>
</evidence>
<sequence>MTTRHLVGLVTGVLIISVFLPIMLSIWLANRQANEQFTQELDSYTSRVLTRTMRVTEQAKAALNQAEQFKGAACSEDHLRNMRKISYLFRYVQEILWVEDSVPRCSSLENISESVKFPPPERMTPDGYKAWYTDLSDLGISHPMTALGSEHYMVMINPASLIDVLPSSSTTIYAALIGINHQEVIAKSQPVDIAIWQKMVDKKLSTLRQDNTVYNLRQYPDLGIAILTWSSVKPLEIQWYRQLGLWLPIGILVSVLLCFFFVHLLRRLQSPHHRMQDAINANDIVVHYQPIVSLHTGRIVGAEALARWQQPDGSWLSPEIFVPLAEQTGLITQLTERIIWNVFHDLGKWLHQNPELHISINLSVADLMSPALPGLLSKQLNQWQVKPSQVALELTERGFADPKKTGPVLDKFRKNGHAVYIDDFGTGYSSLRYLQDLNVDTLKIDKSFVDALEYKQVTPHIIEIAKSLGLDMVAEGVETPAQRDWLRTHGVQYGQGWLYSKALPKAEFILWAEANLKLH</sequence>
<dbReference type="SMART" id="SM00052">
    <property type="entry name" value="EAL"/>
    <property type="match status" value="1"/>
</dbReference>
<evidence type="ECO:0000259" key="11">
    <source>
        <dbReference type="PROSITE" id="PS50883"/>
    </source>
</evidence>
<dbReference type="Gene3D" id="3.20.20.450">
    <property type="entry name" value="EAL domain"/>
    <property type="match status" value="1"/>
</dbReference>
<keyword evidence="3" id="KW-1003">Cell membrane</keyword>
<dbReference type="EMBL" id="RBIZ01000007">
    <property type="protein sequence ID" value="RKR53109.1"/>
    <property type="molecule type" value="Genomic_DNA"/>
</dbReference>
<evidence type="ECO:0000313" key="14">
    <source>
        <dbReference type="Proteomes" id="UP000251313"/>
    </source>
</evidence>
<evidence type="ECO:0000256" key="1">
    <source>
        <dbReference type="ARBA" id="ARBA00004651"/>
    </source>
</evidence>
<evidence type="ECO:0000256" key="4">
    <source>
        <dbReference type="ARBA" id="ARBA00022636"/>
    </source>
</evidence>